<feature type="region of interest" description="Disordered" evidence="3">
    <location>
        <begin position="453"/>
        <end position="479"/>
    </location>
</feature>
<dbReference type="SUPFAM" id="SSF54928">
    <property type="entry name" value="RNA-binding domain, RBD"/>
    <property type="match status" value="1"/>
</dbReference>
<dbReference type="SMART" id="SM00360">
    <property type="entry name" value="RRM"/>
    <property type="match status" value="1"/>
</dbReference>
<dbReference type="CDD" id="cd01650">
    <property type="entry name" value="RT_nLTR_like"/>
    <property type="match status" value="1"/>
</dbReference>
<dbReference type="InParanoid" id="A0A251U6W1"/>
<name>A0A251U6W1_HELAN</name>
<keyword evidence="7" id="KW-1185">Reference proteome</keyword>
<dbReference type="InterPro" id="IPR043502">
    <property type="entry name" value="DNA/RNA_pol_sf"/>
</dbReference>
<dbReference type="InterPro" id="IPR000477">
    <property type="entry name" value="RT_dom"/>
</dbReference>
<proteinExistence type="predicted"/>
<dbReference type="GO" id="GO:0003964">
    <property type="term" value="F:RNA-directed DNA polymerase activity"/>
    <property type="evidence" value="ECO:0007669"/>
    <property type="project" value="UniProtKB-KW"/>
</dbReference>
<dbReference type="CDD" id="cd00590">
    <property type="entry name" value="RRM_SF"/>
    <property type="match status" value="1"/>
</dbReference>
<dbReference type="PANTHER" id="PTHR33116">
    <property type="entry name" value="REVERSE TRANSCRIPTASE ZINC-BINDING DOMAIN-CONTAINING PROTEIN-RELATED-RELATED"/>
    <property type="match status" value="1"/>
</dbReference>
<keyword evidence="6" id="KW-0695">RNA-directed DNA polymerase</keyword>
<keyword evidence="2" id="KW-0175">Coiled coil</keyword>
<dbReference type="Proteomes" id="UP000215914">
    <property type="component" value="Chromosome 8"/>
</dbReference>
<feature type="domain" description="RRM" evidence="4">
    <location>
        <begin position="9"/>
        <end position="86"/>
    </location>
</feature>
<keyword evidence="6" id="KW-0808">Transferase</keyword>
<dbReference type="OMA" id="HENEKGV"/>
<dbReference type="PROSITE" id="PS50878">
    <property type="entry name" value="RT_POL"/>
    <property type="match status" value="1"/>
</dbReference>
<evidence type="ECO:0000256" key="3">
    <source>
        <dbReference type="SAM" id="MobiDB-lite"/>
    </source>
</evidence>
<dbReference type="Pfam" id="PF13966">
    <property type="entry name" value="zf-RVT"/>
    <property type="match status" value="1"/>
</dbReference>
<evidence type="ECO:0000256" key="1">
    <source>
        <dbReference type="PROSITE-ProRule" id="PRU00176"/>
    </source>
</evidence>
<dbReference type="Gene3D" id="3.60.10.10">
    <property type="entry name" value="Endonuclease/exonuclease/phosphatase"/>
    <property type="match status" value="1"/>
</dbReference>
<evidence type="ECO:0000313" key="7">
    <source>
        <dbReference type="Proteomes" id="UP000215914"/>
    </source>
</evidence>
<dbReference type="SUPFAM" id="SSF56672">
    <property type="entry name" value="DNA/RNA polymerases"/>
    <property type="match status" value="1"/>
</dbReference>
<evidence type="ECO:0000256" key="2">
    <source>
        <dbReference type="SAM" id="Coils"/>
    </source>
</evidence>
<dbReference type="InterPro" id="IPR035979">
    <property type="entry name" value="RBD_domain_sf"/>
</dbReference>
<sequence>MGESSLGLSKFFVSNLPDRCSSVAVGEFFSVFGNVARVYVARKRDKNGNNFGFVTFKGVKDTKDLEGRLKGIKMGSFKLQVNLARFAAENSGASASPAVGTGLPIRSGSGAWGQGNVDSLRDGRSYSDVLGKNKGKVSSSSVRDGGIDGVPVVRSVVVPDRISAFKELTGLAVIGRTVNLETLVDFDKLLRIAKVIFTRIQYLGGLFVMVSFPDEPEMKRFLDSRNVWGPWFDKLEPWAGQSLPSERVAWLKLFGIPLNLLDADVFMQVGELFGKVLFVPKDTDADLDLSVVKIGVLVGEAKRCNESVSLKWKNKVFRIWVEEELEDWVPDCVDVESIDRSESESPLASSPVADPVSSGGVEVDETQKLEGQVEGVKSSDVDGVLNEVMSHPLVHEDNNDQQLFGDSGVGRLMSAFNSHDRSDSVGPRVSNVGDGPFYFGLDRAEGISKLRAQRKSSMGSKHRKGQAQGGCSRSPKDIRPSKRFRRDWEKQDEGFGFVGFTDYATSGDDSSGQDRIRDVAGLDLNAEAVPVEPDGARVEVSGVGGVPLGTGGISGSAESTRVDEEVVDTVAIGDLLGVKLDKFSGMIKEAIVNSESKQTGVDRSVMEKFWGNHNFGMESVDATGLSGGLICLWDENVFRMDSVVKNRHFIHVRGSIAGCNSAVNYLNVYAPQGIPAKQALWEELSGIVSNSDGLWVIGGDFNAVRFREERRNCAFKPSCADNFNAFVYDLGLFEYNMSGRQFTWRSDNGKKMSKLDRFFVNSDFFDRWPEARVQALPRFWSDHCPVVLISKAVNFGPRPFRIFNSWLEKEGFSEVVENACRDFSEPSPSPDISLIKKLGFIRGRIREWRDKMIRKEGESRRLAESELEELEALLEVRELTEEEEWVMSENKKALAEMELAKCSDLRQRSRVRWAKEGDENSKFFHTMVNCRKASNVIHGLNIGNSWVSKPSLVKKGVLNFFRSKFVEDCVSRPFLACANLKKLSSIDASWLESEFSAAEIKEGVFGCGDDRAPGPDGFNFRFFKRFWHLFENDFVSIMTAFFESGQINAGCGSSFIALIPKVRDPSNLGDYRPISLVGVVNKVISKVLANRLKKVLGSVISKNQSAFLGDRFILDGPLIINEVCSWLKKSKKEALLFKIDFEKAYDNINWGFVIDVLRQMGFGDRWRQWIWGILSSARASVLVNGSPTFEFKCGKGMRQGDPISPFLFVVAMEALSCLFDKALELGVISGVQLPNDGPILSHLFFADDALIIGDWSKGNAINIVRILRCFHVCSGLRINLGKSSLFGIGVGIEEVDILAGSVGCKSESLPFKYLGLKVGANMNRIVNWRPVYDVFEARLALWKSSLLSLGGRVTLIRSVLASLPNYYFSLYRAPVKVIKDLERMMKKFLWGGSCDVRKTHWVAWERLSIPVKSGGLGICKLFNINRALLCKWGWRYKKEKDNLWVRVVDALHSGGSEWSFLPLKKTLGGVWASIWSVISKPVVSNVHLRGFFRGKVGRGDRIMFWLDPWLRDVSLREVYPRLFSLEVVKTCCVRDRMEGNWLWRHDPDSGEEQAELADLLSSLSSVSLSNSVDEWLWSPDSSGSFSVKSVKDLIDASSCSRNWYVMDRCAWVPLKCNIFGWRADMNRLPTSDVLRSRGIAVGDGLCPLCKSEAESVVHLFCSCSVASIVWQKISWWCRIPPIYAFSFRDLLEIHRFSNVANNLKSVIHDIIITTCWCLWSARNKAVFSGIEAKVESVFSEVRSLGFLWYKYRVKDNPVSWTNWCKFVNI</sequence>
<dbReference type="InterPro" id="IPR000504">
    <property type="entry name" value="RRM_dom"/>
</dbReference>
<dbReference type="Pfam" id="PF00078">
    <property type="entry name" value="RVT_1"/>
    <property type="match status" value="1"/>
</dbReference>
<keyword evidence="6" id="KW-0548">Nucleotidyltransferase</keyword>
<organism evidence="6 7">
    <name type="scientific">Helianthus annuus</name>
    <name type="common">Common sunflower</name>
    <dbReference type="NCBI Taxonomy" id="4232"/>
    <lineage>
        <taxon>Eukaryota</taxon>
        <taxon>Viridiplantae</taxon>
        <taxon>Streptophyta</taxon>
        <taxon>Embryophyta</taxon>
        <taxon>Tracheophyta</taxon>
        <taxon>Spermatophyta</taxon>
        <taxon>Magnoliopsida</taxon>
        <taxon>eudicotyledons</taxon>
        <taxon>Gunneridae</taxon>
        <taxon>Pentapetalae</taxon>
        <taxon>asterids</taxon>
        <taxon>campanulids</taxon>
        <taxon>Asterales</taxon>
        <taxon>Asteraceae</taxon>
        <taxon>Asteroideae</taxon>
        <taxon>Heliantheae alliance</taxon>
        <taxon>Heliantheae</taxon>
        <taxon>Helianthus</taxon>
    </lineage>
</organism>
<dbReference type="GO" id="GO:0003723">
    <property type="term" value="F:RNA binding"/>
    <property type="evidence" value="ECO:0007669"/>
    <property type="project" value="UniProtKB-UniRule"/>
</dbReference>
<keyword evidence="1" id="KW-0694">RNA-binding</keyword>
<dbReference type="PANTHER" id="PTHR33116:SF78">
    <property type="entry name" value="OS12G0587133 PROTEIN"/>
    <property type="match status" value="1"/>
</dbReference>
<protein>
    <submittedName>
        <fullName evidence="6">Putative RNA-directed DNA polymerase, eukaryota</fullName>
    </submittedName>
</protein>
<evidence type="ECO:0000313" key="6">
    <source>
        <dbReference type="EMBL" id="OTG18874.1"/>
    </source>
</evidence>
<dbReference type="InterPro" id="IPR036691">
    <property type="entry name" value="Endo/exonu/phosph_ase_sf"/>
</dbReference>
<dbReference type="Pfam" id="PF00076">
    <property type="entry name" value="RRM_1"/>
    <property type="match status" value="1"/>
</dbReference>
<evidence type="ECO:0000259" key="4">
    <source>
        <dbReference type="PROSITE" id="PS50102"/>
    </source>
</evidence>
<dbReference type="EMBL" id="CM007897">
    <property type="protein sequence ID" value="OTG18874.1"/>
    <property type="molecule type" value="Genomic_DNA"/>
</dbReference>
<reference evidence="7" key="1">
    <citation type="journal article" date="2017" name="Nature">
        <title>The sunflower genome provides insights into oil metabolism, flowering and Asterid evolution.</title>
        <authorList>
            <person name="Badouin H."/>
            <person name="Gouzy J."/>
            <person name="Grassa C.J."/>
            <person name="Murat F."/>
            <person name="Staton S.E."/>
            <person name="Cottret L."/>
            <person name="Lelandais-Briere C."/>
            <person name="Owens G.L."/>
            <person name="Carrere S."/>
            <person name="Mayjonade B."/>
            <person name="Legrand L."/>
            <person name="Gill N."/>
            <person name="Kane N.C."/>
            <person name="Bowers J.E."/>
            <person name="Hubner S."/>
            <person name="Bellec A."/>
            <person name="Berard A."/>
            <person name="Berges H."/>
            <person name="Blanchet N."/>
            <person name="Boniface M.C."/>
            <person name="Brunel D."/>
            <person name="Catrice O."/>
            <person name="Chaidir N."/>
            <person name="Claudel C."/>
            <person name="Donnadieu C."/>
            <person name="Faraut T."/>
            <person name="Fievet G."/>
            <person name="Helmstetter N."/>
            <person name="King M."/>
            <person name="Knapp S.J."/>
            <person name="Lai Z."/>
            <person name="Le Paslier M.C."/>
            <person name="Lippi Y."/>
            <person name="Lorenzon L."/>
            <person name="Mandel J.R."/>
            <person name="Marage G."/>
            <person name="Marchand G."/>
            <person name="Marquand E."/>
            <person name="Bret-Mestries E."/>
            <person name="Morien E."/>
            <person name="Nambeesan S."/>
            <person name="Nguyen T."/>
            <person name="Pegot-Espagnet P."/>
            <person name="Pouilly N."/>
            <person name="Raftis F."/>
            <person name="Sallet E."/>
            <person name="Schiex T."/>
            <person name="Thomas J."/>
            <person name="Vandecasteele C."/>
            <person name="Vares D."/>
            <person name="Vear F."/>
            <person name="Vautrin S."/>
            <person name="Crespi M."/>
            <person name="Mangin B."/>
            <person name="Burke J.M."/>
            <person name="Salse J."/>
            <person name="Munos S."/>
            <person name="Vincourt P."/>
            <person name="Rieseberg L.H."/>
            <person name="Langlade N.B."/>
        </authorList>
    </citation>
    <scope>NUCLEOTIDE SEQUENCE [LARGE SCALE GENOMIC DNA]</scope>
    <source>
        <strain evidence="7">cv. SF193</strain>
    </source>
</reference>
<evidence type="ECO:0000259" key="5">
    <source>
        <dbReference type="PROSITE" id="PS50878"/>
    </source>
</evidence>
<feature type="region of interest" description="Disordered" evidence="3">
    <location>
        <begin position="340"/>
        <end position="361"/>
    </location>
</feature>
<feature type="coiled-coil region" evidence="2">
    <location>
        <begin position="853"/>
        <end position="883"/>
    </location>
</feature>
<gene>
    <name evidence="6" type="ORF">HannXRQ_Chr08g0227851</name>
</gene>
<dbReference type="SUPFAM" id="SSF56219">
    <property type="entry name" value="DNase I-like"/>
    <property type="match status" value="1"/>
</dbReference>
<dbReference type="InterPro" id="IPR026960">
    <property type="entry name" value="RVT-Znf"/>
</dbReference>
<dbReference type="InterPro" id="IPR012677">
    <property type="entry name" value="Nucleotide-bd_a/b_plait_sf"/>
</dbReference>
<dbReference type="PROSITE" id="PS50102">
    <property type="entry name" value="RRM"/>
    <property type="match status" value="1"/>
</dbReference>
<dbReference type="Gene3D" id="3.30.70.330">
    <property type="match status" value="1"/>
</dbReference>
<dbReference type="STRING" id="4232.A0A251U6W1"/>
<feature type="domain" description="Reverse transcriptase" evidence="5">
    <location>
        <begin position="1040"/>
        <end position="1318"/>
    </location>
</feature>
<accession>A0A251U6W1</accession>